<dbReference type="Gene3D" id="1.10.287.110">
    <property type="entry name" value="DnaJ domain"/>
    <property type="match status" value="1"/>
</dbReference>
<keyword evidence="9" id="KW-1185">Reference proteome</keyword>
<dbReference type="GO" id="GO:0051082">
    <property type="term" value="F:unfolded protein binding"/>
    <property type="evidence" value="ECO:0007669"/>
    <property type="project" value="InterPro"/>
</dbReference>
<evidence type="ECO:0000256" key="6">
    <source>
        <dbReference type="PROSITE-ProRule" id="PRU00282"/>
    </source>
</evidence>
<dbReference type="SUPFAM" id="SSF103506">
    <property type="entry name" value="Mitochondrial carrier"/>
    <property type="match status" value="1"/>
</dbReference>
<keyword evidence="5" id="KW-0143">Chaperone</keyword>
<dbReference type="InterPro" id="IPR018108">
    <property type="entry name" value="MCP_transmembrane"/>
</dbReference>
<dbReference type="Pfam" id="PF00153">
    <property type="entry name" value="Mito_carr"/>
    <property type="match status" value="2"/>
</dbReference>
<evidence type="ECO:0000256" key="5">
    <source>
        <dbReference type="ARBA" id="ARBA00023186"/>
    </source>
</evidence>
<protein>
    <recommendedName>
        <fullName evidence="7">J domain-containing protein</fullName>
    </recommendedName>
</protein>
<dbReference type="GO" id="GO:0051087">
    <property type="term" value="F:protein-folding chaperone binding"/>
    <property type="evidence" value="ECO:0007669"/>
    <property type="project" value="TreeGrafter"/>
</dbReference>
<keyword evidence="3 6" id="KW-0812">Transmembrane</keyword>
<feature type="repeat" description="Solcar" evidence="6">
    <location>
        <begin position="883"/>
        <end position="966"/>
    </location>
</feature>
<dbReference type="Proteomes" id="UP001142055">
    <property type="component" value="Chromosome 4"/>
</dbReference>
<dbReference type="InterPro" id="IPR023395">
    <property type="entry name" value="MCP_dom_sf"/>
</dbReference>
<dbReference type="PANTHER" id="PTHR24078">
    <property type="entry name" value="DNAJ HOMOLOG SUBFAMILY C MEMBER"/>
    <property type="match status" value="1"/>
</dbReference>
<evidence type="ECO:0000313" key="8">
    <source>
        <dbReference type="EMBL" id="KAJ6215486.1"/>
    </source>
</evidence>
<dbReference type="CDD" id="cd06257">
    <property type="entry name" value="DnaJ"/>
    <property type="match status" value="1"/>
</dbReference>
<dbReference type="GO" id="GO:0006457">
    <property type="term" value="P:protein folding"/>
    <property type="evidence" value="ECO:0007669"/>
    <property type="project" value="InterPro"/>
</dbReference>
<evidence type="ECO:0000256" key="3">
    <source>
        <dbReference type="ARBA" id="ARBA00022692"/>
    </source>
</evidence>
<dbReference type="AlphaFoldDB" id="A0A9Q0RJM8"/>
<dbReference type="SMART" id="SM00271">
    <property type="entry name" value="DnaJ"/>
    <property type="match status" value="1"/>
</dbReference>
<dbReference type="PROSITE" id="PS50076">
    <property type="entry name" value="DNAJ_2"/>
    <property type="match status" value="1"/>
</dbReference>
<dbReference type="Pfam" id="PF00226">
    <property type="entry name" value="DnaJ"/>
    <property type="match status" value="1"/>
</dbReference>
<dbReference type="InterPro" id="IPR002939">
    <property type="entry name" value="DnaJ_C"/>
</dbReference>
<keyword evidence="4 6" id="KW-0472">Membrane</keyword>
<dbReference type="GO" id="GO:0005829">
    <property type="term" value="C:cytosol"/>
    <property type="evidence" value="ECO:0007669"/>
    <property type="project" value="TreeGrafter"/>
</dbReference>
<evidence type="ECO:0000313" key="9">
    <source>
        <dbReference type="Proteomes" id="UP001142055"/>
    </source>
</evidence>
<organism evidence="8 9">
    <name type="scientific">Blomia tropicalis</name>
    <name type="common">Mite</name>
    <dbReference type="NCBI Taxonomy" id="40697"/>
    <lineage>
        <taxon>Eukaryota</taxon>
        <taxon>Metazoa</taxon>
        <taxon>Ecdysozoa</taxon>
        <taxon>Arthropoda</taxon>
        <taxon>Chelicerata</taxon>
        <taxon>Arachnida</taxon>
        <taxon>Acari</taxon>
        <taxon>Acariformes</taxon>
        <taxon>Sarcoptiformes</taxon>
        <taxon>Astigmata</taxon>
        <taxon>Glycyphagoidea</taxon>
        <taxon>Echimyopodidae</taxon>
        <taxon>Blomia</taxon>
    </lineage>
</organism>
<comment type="subcellular location">
    <subcellularLocation>
        <location evidence="1">Membrane</location>
        <topology evidence="1">Multi-pass membrane protein</topology>
    </subcellularLocation>
</comment>
<dbReference type="InterPro" id="IPR036869">
    <property type="entry name" value="J_dom_sf"/>
</dbReference>
<dbReference type="SUPFAM" id="SSF49493">
    <property type="entry name" value="HSP40/DnaJ peptide-binding domain"/>
    <property type="match status" value="5"/>
</dbReference>
<evidence type="ECO:0000259" key="7">
    <source>
        <dbReference type="PROSITE" id="PS50076"/>
    </source>
</evidence>
<reference evidence="8" key="1">
    <citation type="submission" date="2022-12" db="EMBL/GenBank/DDBJ databases">
        <title>Genome assemblies of Blomia tropicalis.</title>
        <authorList>
            <person name="Cui Y."/>
        </authorList>
    </citation>
    <scope>NUCLEOTIDE SEQUENCE</scope>
    <source>
        <tissue evidence="8">Adult mites</tissue>
    </source>
</reference>
<dbReference type="PANTHER" id="PTHR24078:SF553">
    <property type="entry name" value="DNAJ HOMOLOG SUBFAMILY B MEMBER 5"/>
    <property type="match status" value="1"/>
</dbReference>
<evidence type="ECO:0000256" key="2">
    <source>
        <dbReference type="ARBA" id="ARBA00006375"/>
    </source>
</evidence>
<dbReference type="InterPro" id="IPR001623">
    <property type="entry name" value="DnaJ_domain"/>
</dbReference>
<dbReference type="PROSITE" id="PS50920">
    <property type="entry name" value="SOLCAR"/>
    <property type="match status" value="2"/>
</dbReference>
<proteinExistence type="inferred from homology"/>
<evidence type="ECO:0000256" key="4">
    <source>
        <dbReference type="ARBA" id="ARBA00023136"/>
    </source>
</evidence>
<dbReference type="InterPro" id="IPR008971">
    <property type="entry name" value="HSP40/DnaJ_pept-bd"/>
</dbReference>
<dbReference type="InterPro" id="IPR051339">
    <property type="entry name" value="DnaJ_subfamily_B"/>
</dbReference>
<dbReference type="Pfam" id="PF01556">
    <property type="entry name" value="DnaJ_C"/>
    <property type="match status" value="5"/>
</dbReference>
<evidence type="ECO:0000256" key="1">
    <source>
        <dbReference type="ARBA" id="ARBA00004141"/>
    </source>
</evidence>
<comment type="similarity">
    <text evidence="2">Belongs to the mitochondrial carrier (TC 2.A.29) family.</text>
</comment>
<name>A0A9Q0RJM8_BLOTA</name>
<dbReference type="Gene3D" id="2.60.260.20">
    <property type="entry name" value="Urease metallochaperone UreE, N-terminal domain"/>
    <property type="match status" value="6"/>
</dbReference>
<sequence>MDNVNDESKWLMILDVPSDSSLDVIKSQFKKLAKDYHPDTCCKNLELSKKFLTINTAYYGLMKLYSKRNDKKDKNDTSSKQEQQQKLNEFPLQLTLEELFHGCVKQEIIPWPIDNKIEEKYLKVTIQAGTMVNTEIKVQDEDNQFIFIVKELEHPLFKRNGYDLIFTKSINVQDTFKKDYQITVPTIDGEDIPLLIDQIVTSTTEIAIPNRGMPYPIVSNGKRGKMIVKFSINYEKLHEPKKSDSKQPSINEEKVKCLPTKVKLALTLEEILNGVKKKIYYSQINQYREKPYQIKEQFVEIPPGAPEDYQLVLKDEGNQEINKLPGDVIVSIRTLKHQLFERDGIDLIHRMKIYENQTKHPLQIPGFGDCESIKIKLWLNWNRNGPIRIFDCGLPLPDKPEIRGDIVVHLDIMDNPILSEWPLNITLADVYNGVKQREMFGKRAFIDQNGSLVFRKESNKIDIERGIEDGTKIIISWWKHRASLQGPKPNLCWMPFDVVINIEVLQHQSFKRDGPNLIYTISIVENEFNKKLKFKIPWLGGSTPIDLKVTNINENKLEHTIPNFGLPIKGTPYKGDLIVKFRVVADKFKAEPIIKPIEIDLKDLCKGTIKNISITRKEKDVFTESITTQTKSLKLKIPAGTKPDTKFTFNRMGDDSILHITGDLIYIIKPIMPKPQIISLWITLEDVLYGCTKQHVIRRTIIDQDLVERVEDKELTIKIKPGITNKERIILEKSGDHYYGFEPIDISSLYKGIKAPLSGLMAINAIVFGVHGSIMRFCPHESVAQSYIWCGLSGMVSGMAQSTITCPMELVKTRAQLTSTPVLNVWRNAIRTEGGIRAVYRGFGLTLARDCPAFATYFVSYEWLLKRLRRKTLTPNGIVLGDPSTIALLLAGGSAGALSWLVIYPLDVIKSRLQADLRYGSTKECIMDAIKNEGPKVLVRGWSPTMLRAFPSNAATFAVVSWTFWSIDNVSIEIVSERFRIEINFNRTLSN</sequence>
<gene>
    <name evidence="8" type="ORF">RDWZM_009986</name>
</gene>
<feature type="domain" description="J" evidence="7">
    <location>
        <begin position="9"/>
        <end position="79"/>
    </location>
</feature>
<feature type="repeat" description="Solcar" evidence="6">
    <location>
        <begin position="785"/>
        <end position="867"/>
    </location>
</feature>
<dbReference type="Gene3D" id="1.50.40.10">
    <property type="entry name" value="Mitochondrial carrier domain"/>
    <property type="match status" value="1"/>
</dbReference>
<accession>A0A9Q0RJM8</accession>
<dbReference type="CDD" id="cd10747">
    <property type="entry name" value="DnaJ_C"/>
    <property type="match status" value="1"/>
</dbReference>
<dbReference type="EMBL" id="JAPWDV010000004">
    <property type="protein sequence ID" value="KAJ6215486.1"/>
    <property type="molecule type" value="Genomic_DNA"/>
</dbReference>
<dbReference type="GO" id="GO:0016020">
    <property type="term" value="C:membrane"/>
    <property type="evidence" value="ECO:0007669"/>
    <property type="project" value="UniProtKB-SubCell"/>
</dbReference>
<dbReference type="SUPFAM" id="SSF46565">
    <property type="entry name" value="Chaperone J-domain"/>
    <property type="match status" value="1"/>
</dbReference>
<comment type="caution">
    <text evidence="8">The sequence shown here is derived from an EMBL/GenBank/DDBJ whole genome shotgun (WGS) entry which is preliminary data.</text>
</comment>